<feature type="region of interest" description="Disordered" evidence="1">
    <location>
        <begin position="1"/>
        <end position="66"/>
    </location>
</feature>
<proteinExistence type="predicted"/>
<reference evidence="2 3" key="1">
    <citation type="submission" date="2020-06" db="EMBL/GenBank/DDBJ databases">
        <title>Actinomadura xiongansis sp. nov., isolated from soil of Baiyangdian.</title>
        <authorList>
            <person name="Zhang X."/>
        </authorList>
    </citation>
    <scope>NUCLEOTIDE SEQUENCE [LARGE SCALE GENOMIC DNA]</scope>
    <source>
        <strain evidence="2 3">HBUM206468</strain>
    </source>
</reference>
<evidence type="ECO:0000313" key="2">
    <source>
        <dbReference type="EMBL" id="MBC6470486.1"/>
    </source>
</evidence>
<dbReference type="RefSeq" id="WP_187247530.1">
    <property type="nucleotide sequence ID" value="NZ_BAAAOK010000022.1"/>
</dbReference>
<sequence length="95" mass="9750">MPEPGGRCGYRVLMGKEHPIDEDASAGIGPAADHRDAGEDGTGEQEAGGAPVGLRPGEPGPSASDEFVELSPWASAFASLVGVPIWVPTEGRPDR</sequence>
<protein>
    <submittedName>
        <fullName evidence="2">Uncharacterized protein</fullName>
    </submittedName>
</protein>
<gene>
    <name evidence="2" type="ORF">HKK74_34110</name>
</gene>
<keyword evidence="3" id="KW-1185">Reference proteome</keyword>
<dbReference type="EMBL" id="JABVEC010000042">
    <property type="protein sequence ID" value="MBC6470486.1"/>
    <property type="molecule type" value="Genomic_DNA"/>
</dbReference>
<accession>A0ABR7M0E0</accession>
<dbReference type="Proteomes" id="UP000805614">
    <property type="component" value="Unassembled WGS sequence"/>
</dbReference>
<organism evidence="2 3">
    <name type="scientific">Actinomadura alba</name>
    <dbReference type="NCBI Taxonomy" id="406431"/>
    <lineage>
        <taxon>Bacteria</taxon>
        <taxon>Bacillati</taxon>
        <taxon>Actinomycetota</taxon>
        <taxon>Actinomycetes</taxon>
        <taxon>Streptosporangiales</taxon>
        <taxon>Thermomonosporaceae</taxon>
        <taxon>Actinomadura</taxon>
    </lineage>
</organism>
<evidence type="ECO:0000313" key="3">
    <source>
        <dbReference type="Proteomes" id="UP000805614"/>
    </source>
</evidence>
<evidence type="ECO:0000256" key="1">
    <source>
        <dbReference type="SAM" id="MobiDB-lite"/>
    </source>
</evidence>
<comment type="caution">
    <text evidence="2">The sequence shown here is derived from an EMBL/GenBank/DDBJ whole genome shotgun (WGS) entry which is preliminary data.</text>
</comment>
<name>A0ABR7M0E0_9ACTN</name>